<name>A0ACB7VZ03_DIOAL</name>
<evidence type="ECO:0000313" key="1">
    <source>
        <dbReference type="EMBL" id="KAH7679868.1"/>
    </source>
</evidence>
<reference evidence="2" key="1">
    <citation type="journal article" date="2022" name="Nat. Commun.">
        <title>Chromosome evolution and the genetic basis of agronomically important traits in greater yam.</title>
        <authorList>
            <person name="Bredeson J.V."/>
            <person name="Lyons J.B."/>
            <person name="Oniyinde I.O."/>
            <person name="Okereke N.R."/>
            <person name="Kolade O."/>
            <person name="Nnabue I."/>
            <person name="Nwadili C.O."/>
            <person name="Hribova E."/>
            <person name="Parker M."/>
            <person name="Nwogha J."/>
            <person name="Shu S."/>
            <person name="Carlson J."/>
            <person name="Kariba R."/>
            <person name="Muthemba S."/>
            <person name="Knop K."/>
            <person name="Barton G.J."/>
            <person name="Sherwood A.V."/>
            <person name="Lopez-Montes A."/>
            <person name="Asiedu R."/>
            <person name="Jamnadass R."/>
            <person name="Muchugi A."/>
            <person name="Goodstein D."/>
            <person name="Egesi C.N."/>
            <person name="Featherston J."/>
            <person name="Asfaw A."/>
            <person name="Simpson G.G."/>
            <person name="Dolezel J."/>
            <person name="Hendre P.S."/>
            <person name="Van Deynze A."/>
            <person name="Kumar P.L."/>
            <person name="Obidiegwu J.E."/>
            <person name="Bhattacharjee R."/>
            <person name="Rokhsar D.S."/>
        </authorList>
    </citation>
    <scope>NUCLEOTIDE SEQUENCE [LARGE SCALE GENOMIC DNA]</scope>
    <source>
        <strain evidence="2">cv. TDa95/00328</strain>
    </source>
</reference>
<sequence length="576" mass="66015">MEEKTSKKKKSVAMEVFSLVLILILGIITVSSATSGHRYIAGDPVPLYVNKIGPYANSMESYRYFDLSFCSSELASEEKEILVHAPYKFEFRVDFESKQLCKKSLKREDLAKFRDAIDKDYFFEMNLDDLPVWGFVGSKSWNDPYRSMPKLHTSLSFKIFYNGDRICDAVMHTYRSVDISEDKEMEVEFLYSVKWTKTSIPFERRMDRYILSLHYFSIMKSYIWVIVLTGFFAAILMRVLKNDLAKYAINDDLIIDQEEIGWKNIHGDVFRYPKHKSLLAASIGSGIRLLVVFSSMLVIGFLDVFPPYNQGKFVTALIVIYALASFLAGYTSTSFYCQLEGANWVKNLIMTEFLFSGPLFLMFCFLNAIASMHNANAAKSLGTIFVLLMWILLGSPLLVFGGIAGKNRNIGFEAPCKTTKCPREIPPLPWYKGIILKMFIAGILPFSMISIQLRYIFANLWGYKFYNMYGILFIVFLLLLLVTAFVTVALTYLQLASEDHRWWWRSFFYGGSAGLFVYGYCFDYYAQSGMSGFIQKSFFFGYMACLSYGIFLALGTVGFFASILFVRHIYGSVKCE</sequence>
<keyword evidence="2" id="KW-1185">Reference proteome</keyword>
<gene>
    <name evidence="1" type="ORF">IHE45_06G086200</name>
</gene>
<accession>A0ACB7VZ03</accession>
<proteinExistence type="predicted"/>
<evidence type="ECO:0000313" key="2">
    <source>
        <dbReference type="Proteomes" id="UP000827976"/>
    </source>
</evidence>
<protein>
    <submittedName>
        <fullName evidence="1">Nonaspanin (TM9SF) protein</fullName>
    </submittedName>
</protein>
<dbReference type="EMBL" id="CM037016">
    <property type="protein sequence ID" value="KAH7679868.1"/>
    <property type="molecule type" value="Genomic_DNA"/>
</dbReference>
<comment type="caution">
    <text evidence="1">The sequence shown here is derived from an EMBL/GenBank/DDBJ whole genome shotgun (WGS) entry which is preliminary data.</text>
</comment>
<dbReference type="Proteomes" id="UP000827976">
    <property type="component" value="Chromosome 6"/>
</dbReference>
<organism evidence="1 2">
    <name type="scientific">Dioscorea alata</name>
    <name type="common">Purple yam</name>
    <dbReference type="NCBI Taxonomy" id="55571"/>
    <lineage>
        <taxon>Eukaryota</taxon>
        <taxon>Viridiplantae</taxon>
        <taxon>Streptophyta</taxon>
        <taxon>Embryophyta</taxon>
        <taxon>Tracheophyta</taxon>
        <taxon>Spermatophyta</taxon>
        <taxon>Magnoliopsida</taxon>
        <taxon>Liliopsida</taxon>
        <taxon>Dioscoreales</taxon>
        <taxon>Dioscoreaceae</taxon>
        <taxon>Dioscorea</taxon>
    </lineage>
</organism>